<keyword evidence="2" id="KW-1185">Reference proteome</keyword>
<dbReference type="Proteomes" id="UP001153269">
    <property type="component" value="Unassembled WGS sequence"/>
</dbReference>
<accession>A0A9N7Z8P0</accession>
<sequence length="146" mass="15615">MLARTYAVSSHGLADVIGNADCMCGSSEIGSAGLMNSRQHRSRQTQQRIDAIIVINGNSSPETITTPSHLCPIPTSPIPPSAPSPSFFSISLCRFEFILQERILSAGKIPRQRCASCLSPLCSSECLCSSTTGKLHTDPARNKVPK</sequence>
<evidence type="ECO:0000313" key="1">
    <source>
        <dbReference type="EMBL" id="CAB1459403.1"/>
    </source>
</evidence>
<reference evidence="1" key="1">
    <citation type="submission" date="2020-03" db="EMBL/GenBank/DDBJ databases">
        <authorList>
            <person name="Weist P."/>
        </authorList>
    </citation>
    <scope>NUCLEOTIDE SEQUENCE</scope>
</reference>
<evidence type="ECO:0000313" key="2">
    <source>
        <dbReference type="Proteomes" id="UP001153269"/>
    </source>
</evidence>
<name>A0A9N7Z8P0_PLEPL</name>
<dbReference type="AlphaFoldDB" id="A0A9N7Z8P0"/>
<protein>
    <submittedName>
        <fullName evidence="1">Uncharacterized protein</fullName>
    </submittedName>
</protein>
<comment type="caution">
    <text evidence="1">The sequence shown here is derived from an EMBL/GenBank/DDBJ whole genome shotgun (WGS) entry which is preliminary data.</text>
</comment>
<organism evidence="1 2">
    <name type="scientific">Pleuronectes platessa</name>
    <name type="common">European plaice</name>
    <dbReference type="NCBI Taxonomy" id="8262"/>
    <lineage>
        <taxon>Eukaryota</taxon>
        <taxon>Metazoa</taxon>
        <taxon>Chordata</taxon>
        <taxon>Craniata</taxon>
        <taxon>Vertebrata</taxon>
        <taxon>Euteleostomi</taxon>
        <taxon>Actinopterygii</taxon>
        <taxon>Neopterygii</taxon>
        <taxon>Teleostei</taxon>
        <taxon>Neoteleostei</taxon>
        <taxon>Acanthomorphata</taxon>
        <taxon>Carangaria</taxon>
        <taxon>Pleuronectiformes</taxon>
        <taxon>Pleuronectoidei</taxon>
        <taxon>Pleuronectidae</taxon>
        <taxon>Pleuronectes</taxon>
    </lineage>
</organism>
<proteinExistence type="predicted"/>
<gene>
    <name evidence="1" type="ORF">PLEPLA_LOCUS47240</name>
</gene>
<dbReference type="EMBL" id="CADEAL010004429">
    <property type="protein sequence ID" value="CAB1459403.1"/>
    <property type="molecule type" value="Genomic_DNA"/>
</dbReference>